<dbReference type="Proteomes" id="UP000429607">
    <property type="component" value="Unassembled WGS sequence"/>
</dbReference>
<dbReference type="Proteomes" id="UP000435112">
    <property type="component" value="Unassembled WGS sequence"/>
</dbReference>
<evidence type="ECO:0000313" key="8">
    <source>
        <dbReference type="Proteomes" id="UP000435112"/>
    </source>
</evidence>
<gene>
    <name evidence="4" type="ORF">PR001_g14489</name>
    <name evidence="3" type="ORF">PR002_g16199</name>
    <name evidence="5" type="ORF">PR003_g15373</name>
</gene>
<evidence type="ECO:0000313" key="7">
    <source>
        <dbReference type="Proteomes" id="UP000434957"/>
    </source>
</evidence>
<dbReference type="Proteomes" id="UP000434957">
    <property type="component" value="Unassembled WGS sequence"/>
</dbReference>
<evidence type="ECO:0000256" key="2">
    <source>
        <dbReference type="SAM" id="SignalP"/>
    </source>
</evidence>
<dbReference type="OrthoDB" id="129842at2759"/>
<dbReference type="AlphaFoldDB" id="A0A6A3LES6"/>
<feature type="transmembrane region" description="Helical" evidence="1">
    <location>
        <begin position="103"/>
        <end position="124"/>
    </location>
</feature>
<keyword evidence="7" id="KW-1185">Reference proteome</keyword>
<feature type="chain" id="PRO_5036380043" description="RxLR effector protein" evidence="2">
    <location>
        <begin position="26"/>
        <end position="141"/>
    </location>
</feature>
<dbReference type="EMBL" id="QXFV01001041">
    <property type="protein sequence ID" value="KAE9017090.1"/>
    <property type="molecule type" value="Genomic_DNA"/>
</dbReference>
<sequence length="141" mass="14950">MRLAVILVVIVATFVANGAMGFARAEDTTHINNSKRIALDNIVKRLRASQKVGGEERFIVPVGAIWYAATQMNKADSKIQSTQNIVHAVEASTVEHHEPLPKWAVALVALLGLGAAAGTVYGGVKATEALSNVMSEKDSQG</sequence>
<name>A0A6A3LES6_9STRA</name>
<dbReference type="EMBL" id="QXFU01001224">
    <property type="protein sequence ID" value="KAE9007424.1"/>
    <property type="molecule type" value="Genomic_DNA"/>
</dbReference>
<keyword evidence="1" id="KW-0472">Membrane</keyword>
<keyword evidence="2" id="KW-0732">Signal</keyword>
<comment type="caution">
    <text evidence="4">The sequence shown here is derived from an EMBL/GenBank/DDBJ whole genome shotgun (WGS) entry which is preliminary data.</text>
</comment>
<dbReference type="EMBL" id="QXFT01001062">
    <property type="protein sequence ID" value="KAE9330209.1"/>
    <property type="molecule type" value="Genomic_DNA"/>
</dbReference>
<evidence type="ECO:0000313" key="6">
    <source>
        <dbReference type="Proteomes" id="UP000429607"/>
    </source>
</evidence>
<feature type="signal peptide" evidence="2">
    <location>
        <begin position="1"/>
        <end position="25"/>
    </location>
</feature>
<evidence type="ECO:0000313" key="5">
    <source>
        <dbReference type="EMBL" id="KAE9330209.1"/>
    </source>
</evidence>
<keyword evidence="1" id="KW-1133">Transmembrane helix</keyword>
<evidence type="ECO:0000256" key="1">
    <source>
        <dbReference type="SAM" id="Phobius"/>
    </source>
</evidence>
<evidence type="ECO:0008006" key="9">
    <source>
        <dbReference type="Google" id="ProtNLM"/>
    </source>
</evidence>
<protein>
    <recommendedName>
        <fullName evidence="9">RxLR effector protein</fullName>
    </recommendedName>
</protein>
<reference evidence="6 8" key="1">
    <citation type="submission" date="2018-09" db="EMBL/GenBank/DDBJ databases">
        <title>Genomic investigation of the strawberry pathogen Phytophthora fragariae indicates pathogenicity is determined by transcriptional variation in three key races.</title>
        <authorList>
            <person name="Adams T.M."/>
            <person name="Armitage A.D."/>
            <person name="Sobczyk M.K."/>
            <person name="Bates H.J."/>
            <person name="Dunwell J.M."/>
            <person name="Nellist C.F."/>
            <person name="Harrison R.J."/>
        </authorList>
    </citation>
    <scope>NUCLEOTIDE SEQUENCE [LARGE SCALE GENOMIC DNA]</scope>
    <source>
        <strain evidence="4 6">SCRP249</strain>
        <strain evidence="3 8">SCRP324</strain>
        <strain evidence="5 7">SCRP333</strain>
    </source>
</reference>
<keyword evidence="1" id="KW-0812">Transmembrane</keyword>
<organism evidence="4 6">
    <name type="scientific">Phytophthora rubi</name>
    <dbReference type="NCBI Taxonomy" id="129364"/>
    <lineage>
        <taxon>Eukaryota</taxon>
        <taxon>Sar</taxon>
        <taxon>Stramenopiles</taxon>
        <taxon>Oomycota</taxon>
        <taxon>Peronosporomycetes</taxon>
        <taxon>Peronosporales</taxon>
        <taxon>Peronosporaceae</taxon>
        <taxon>Phytophthora</taxon>
    </lineage>
</organism>
<evidence type="ECO:0000313" key="3">
    <source>
        <dbReference type="EMBL" id="KAE9007424.1"/>
    </source>
</evidence>
<proteinExistence type="predicted"/>
<evidence type="ECO:0000313" key="4">
    <source>
        <dbReference type="EMBL" id="KAE9017090.1"/>
    </source>
</evidence>
<accession>A0A6A3LES6</accession>